<name>A0A6A5QBU1_AMPQU</name>
<gene>
    <name evidence="2" type="ORF">BDU57DRAFT_521373</name>
</gene>
<evidence type="ECO:0000256" key="1">
    <source>
        <dbReference type="SAM" id="SignalP"/>
    </source>
</evidence>
<feature type="signal peptide" evidence="1">
    <location>
        <begin position="1"/>
        <end position="16"/>
    </location>
</feature>
<proteinExistence type="predicted"/>
<sequence>MATTTFCALALNVVFATFIPYASHGLARAICLSFLERTESWPPINPSVLATSGSSHYLRTSTFRLRLPHTHNAWRQT</sequence>
<organism evidence="2 3">
    <name type="scientific">Ampelomyces quisqualis</name>
    <name type="common">Powdery mildew agent</name>
    <dbReference type="NCBI Taxonomy" id="50730"/>
    <lineage>
        <taxon>Eukaryota</taxon>
        <taxon>Fungi</taxon>
        <taxon>Dikarya</taxon>
        <taxon>Ascomycota</taxon>
        <taxon>Pezizomycotina</taxon>
        <taxon>Dothideomycetes</taxon>
        <taxon>Pleosporomycetidae</taxon>
        <taxon>Pleosporales</taxon>
        <taxon>Pleosporineae</taxon>
        <taxon>Phaeosphaeriaceae</taxon>
        <taxon>Ampelomyces</taxon>
    </lineage>
</organism>
<dbReference type="AlphaFoldDB" id="A0A6A5QBU1"/>
<feature type="chain" id="PRO_5025663412" description="Secreted protein" evidence="1">
    <location>
        <begin position="17"/>
        <end position="77"/>
    </location>
</feature>
<keyword evidence="3" id="KW-1185">Reference proteome</keyword>
<keyword evidence="1" id="KW-0732">Signal</keyword>
<evidence type="ECO:0008006" key="4">
    <source>
        <dbReference type="Google" id="ProtNLM"/>
    </source>
</evidence>
<accession>A0A6A5QBU1</accession>
<evidence type="ECO:0000313" key="3">
    <source>
        <dbReference type="Proteomes" id="UP000800096"/>
    </source>
</evidence>
<protein>
    <recommendedName>
        <fullName evidence="4">Secreted protein</fullName>
    </recommendedName>
</protein>
<evidence type="ECO:0000313" key="2">
    <source>
        <dbReference type="EMBL" id="KAF1912813.1"/>
    </source>
</evidence>
<reference evidence="2" key="1">
    <citation type="journal article" date="2020" name="Stud. Mycol.">
        <title>101 Dothideomycetes genomes: a test case for predicting lifestyles and emergence of pathogens.</title>
        <authorList>
            <person name="Haridas S."/>
            <person name="Albert R."/>
            <person name="Binder M."/>
            <person name="Bloem J."/>
            <person name="Labutti K."/>
            <person name="Salamov A."/>
            <person name="Andreopoulos B."/>
            <person name="Baker S."/>
            <person name="Barry K."/>
            <person name="Bills G."/>
            <person name="Bluhm B."/>
            <person name="Cannon C."/>
            <person name="Castanera R."/>
            <person name="Culley D."/>
            <person name="Daum C."/>
            <person name="Ezra D."/>
            <person name="Gonzalez J."/>
            <person name="Henrissat B."/>
            <person name="Kuo A."/>
            <person name="Liang C."/>
            <person name="Lipzen A."/>
            <person name="Lutzoni F."/>
            <person name="Magnuson J."/>
            <person name="Mondo S."/>
            <person name="Nolan M."/>
            <person name="Ohm R."/>
            <person name="Pangilinan J."/>
            <person name="Park H.-J."/>
            <person name="Ramirez L."/>
            <person name="Alfaro M."/>
            <person name="Sun H."/>
            <person name="Tritt A."/>
            <person name="Yoshinaga Y."/>
            <person name="Zwiers L.-H."/>
            <person name="Turgeon B."/>
            <person name="Goodwin S."/>
            <person name="Spatafora J."/>
            <person name="Crous P."/>
            <person name="Grigoriev I."/>
        </authorList>
    </citation>
    <scope>NUCLEOTIDE SEQUENCE</scope>
    <source>
        <strain evidence="2">HMLAC05119</strain>
    </source>
</reference>
<dbReference type="Proteomes" id="UP000800096">
    <property type="component" value="Unassembled WGS sequence"/>
</dbReference>
<dbReference type="EMBL" id="ML979139">
    <property type="protein sequence ID" value="KAF1912813.1"/>
    <property type="molecule type" value="Genomic_DNA"/>
</dbReference>